<dbReference type="Pfam" id="PF07790">
    <property type="entry name" value="Pilin_N"/>
    <property type="match status" value="1"/>
</dbReference>
<proteinExistence type="predicted"/>
<feature type="region of interest" description="Disordered" evidence="1">
    <location>
        <begin position="134"/>
        <end position="158"/>
    </location>
</feature>
<keyword evidence="2" id="KW-1133">Transmembrane helix</keyword>
<evidence type="ECO:0000313" key="4">
    <source>
        <dbReference type="EMBL" id="MFC7325547.1"/>
    </source>
</evidence>
<evidence type="ECO:0000259" key="3">
    <source>
        <dbReference type="Pfam" id="PF07790"/>
    </source>
</evidence>
<protein>
    <submittedName>
        <fullName evidence="4">Type IV pilin</fullName>
    </submittedName>
</protein>
<dbReference type="Proteomes" id="UP001596545">
    <property type="component" value="Unassembled WGS sequence"/>
</dbReference>
<keyword evidence="2" id="KW-0472">Membrane</keyword>
<feature type="compositionally biased region" description="Acidic residues" evidence="1">
    <location>
        <begin position="134"/>
        <end position="146"/>
    </location>
</feature>
<organism evidence="4 5">
    <name type="scientific">Halorubrum rutilum</name>
    <dbReference type="NCBI Taxonomy" id="1364933"/>
    <lineage>
        <taxon>Archaea</taxon>
        <taxon>Methanobacteriati</taxon>
        <taxon>Methanobacteriota</taxon>
        <taxon>Stenosarchaea group</taxon>
        <taxon>Halobacteria</taxon>
        <taxon>Halobacteriales</taxon>
        <taxon>Haloferacaceae</taxon>
        <taxon>Halorubrum</taxon>
    </lineage>
</organism>
<keyword evidence="2" id="KW-0812">Transmembrane</keyword>
<dbReference type="AlphaFoldDB" id="A0ABD6AN88"/>
<feature type="transmembrane region" description="Helical" evidence="2">
    <location>
        <begin position="12"/>
        <end position="39"/>
    </location>
</feature>
<comment type="caution">
    <text evidence="4">The sequence shown here is derived from an EMBL/GenBank/DDBJ whole genome shotgun (WGS) entry which is preliminary data.</text>
</comment>
<dbReference type="InterPro" id="IPR012859">
    <property type="entry name" value="Pilin_N_archaeal"/>
</dbReference>
<feature type="domain" description="Archaeal Type IV pilin N-terminal" evidence="3">
    <location>
        <begin position="10"/>
        <end position="76"/>
    </location>
</feature>
<evidence type="ECO:0000256" key="2">
    <source>
        <dbReference type="SAM" id="Phobius"/>
    </source>
</evidence>
<name>A0ABD6AN88_9EURY</name>
<evidence type="ECO:0000313" key="5">
    <source>
        <dbReference type="Proteomes" id="UP001596545"/>
    </source>
</evidence>
<keyword evidence="5" id="KW-1185">Reference proteome</keyword>
<sequence length="158" mass="16321">MRAFRSDERGFTPIAGTGMLVGVVVLLLAVVGAAMFGLIDGVAPPDAEFQVEADGGEIVVVAAGPEPVPAEELYVRGEDPDGEVEFGAWPGDGVVEPGDRVVVPNATGNEQFDVVWEPVAFDTRETLGTYDGEESAVDEWAEEDGPSADPLAGGGGGF</sequence>
<accession>A0ABD6AN88</accession>
<gene>
    <name evidence="4" type="ORF">ACFQMF_13270</name>
</gene>
<dbReference type="RefSeq" id="WP_256408270.1">
    <property type="nucleotide sequence ID" value="NZ_JANHDN010000002.1"/>
</dbReference>
<evidence type="ECO:0000256" key="1">
    <source>
        <dbReference type="SAM" id="MobiDB-lite"/>
    </source>
</evidence>
<dbReference type="EMBL" id="JBHTBL010000011">
    <property type="protein sequence ID" value="MFC7325547.1"/>
    <property type="molecule type" value="Genomic_DNA"/>
</dbReference>
<reference evidence="4 5" key="1">
    <citation type="journal article" date="2019" name="Int. J. Syst. Evol. Microbiol.">
        <title>The Global Catalogue of Microorganisms (GCM) 10K type strain sequencing project: providing services to taxonomists for standard genome sequencing and annotation.</title>
        <authorList>
            <consortium name="The Broad Institute Genomics Platform"/>
            <consortium name="The Broad Institute Genome Sequencing Center for Infectious Disease"/>
            <person name="Wu L."/>
            <person name="Ma J."/>
        </authorList>
    </citation>
    <scope>NUCLEOTIDE SEQUENCE [LARGE SCALE GENOMIC DNA]</scope>
    <source>
        <strain evidence="4 5">CGMCC 1.12554</strain>
    </source>
</reference>